<proteinExistence type="predicted"/>
<keyword evidence="3" id="KW-0472">Membrane</keyword>
<keyword evidence="5" id="KW-1185">Reference proteome</keyword>
<keyword evidence="3" id="KW-0812">Transmembrane</keyword>
<dbReference type="EMBL" id="JACVVK020000204">
    <property type="protein sequence ID" value="KAK7484784.1"/>
    <property type="molecule type" value="Genomic_DNA"/>
</dbReference>
<evidence type="ECO:0000256" key="1">
    <source>
        <dbReference type="ARBA" id="ARBA00022536"/>
    </source>
</evidence>
<dbReference type="Gene3D" id="2.170.300.10">
    <property type="entry name" value="Tie2 ligand-binding domain superfamily"/>
    <property type="match status" value="1"/>
</dbReference>
<dbReference type="Proteomes" id="UP001519460">
    <property type="component" value="Unassembled WGS sequence"/>
</dbReference>
<name>A0ABD0KCJ3_9CAEN</name>
<reference evidence="4 5" key="1">
    <citation type="journal article" date="2023" name="Sci. Data">
        <title>Genome assembly of the Korean intertidal mud-creeper Batillaria attramentaria.</title>
        <authorList>
            <person name="Patra A.K."/>
            <person name="Ho P.T."/>
            <person name="Jun S."/>
            <person name="Lee S.J."/>
            <person name="Kim Y."/>
            <person name="Won Y.J."/>
        </authorList>
    </citation>
    <scope>NUCLEOTIDE SEQUENCE [LARGE SCALE GENOMIC DNA]</scope>
    <source>
        <strain evidence="4">Wonlab-2016</strain>
    </source>
</reference>
<accession>A0ABD0KCJ3</accession>
<feature type="transmembrane region" description="Helical" evidence="3">
    <location>
        <begin position="224"/>
        <end position="248"/>
    </location>
</feature>
<evidence type="ECO:0000256" key="2">
    <source>
        <dbReference type="SAM" id="MobiDB-lite"/>
    </source>
</evidence>
<keyword evidence="3" id="KW-1133">Transmembrane helix</keyword>
<evidence type="ECO:0008006" key="6">
    <source>
        <dbReference type="Google" id="ProtNLM"/>
    </source>
</evidence>
<feature type="compositionally biased region" description="Basic and acidic residues" evidence="2">
    <location>
        <begin position="289"/>
        <end position="299"/>
    </location>
</feature>
<organism evidence="4 5">
    <name type="scientific">Batillaria attramentaria</name>
    <dbReference type="NCBI Taxonomy" id="370345"/>
    <lineage>
        <taxon>Eukaryota</taxon>
        <taxon>Metazoa</taxon>
        <taxon>Spiralia</taxon>
        <taxon>Lophotrochozoa</taxon>
        <taxon>Mollusca</taxon>
        <taxon>Gastropoda</taxon>
        <taxon>Caenogastropoda</taxon>
        <taxon>Sorbeoconcha</taxon>
        <taxon>Cerithioidea</taxon>
        <taxon>Batillariidae</taxon>
        <taxon>Batillaria</taxon>
    </lineage>
</organism>
<feature type="region of interest" description="Disordered" evidence="2">
    <location>
        <begin position="253"/>
        <end position="299"/>
    </location>
</feature>
<dbReference type="InterPro" id="IPR042635">
    <property type="entry name" value="MEGF10/SREC1/2-like"/>
</dbReference>
<dbReference type="PANTHER" id="PTHR24043:SF5">
    <property type="entry name" value="SCAVENGER RECEPTOR CLASS F MEMBER 2"/>
    <property type="match status" value="1"/>
</dbReference>
<dbReference type="AlphaFoldDB" id="A0ABD0KCJ3"/>
<evidence type="ECO:0000313" key="5">
    <source>
        <dbReference type="Proteomes" id="UP001519460"/>
    </source>
</evidence>
<protein>
    <recommendedName>
        <fullName evidence="6">TNFR-Cys domain-containing protein</fullName>
    </recommendedName>
</protein>
<sequence>MAPSVCHSAATVSTGLDHANPPQGCVRVGARQGGGARPVTPPAPRNNGGRTALSCAASAKKTAVTDAECVGNKPRACHLTAVTIRKRTSAKHLRLFSTDGRCSRGCVAGWGDKFCTTPCNGNTYGPNCSRTCGHCRKVKDSPIAYVTCSRAMGNCSDGCDAGWYNERCDAPCPNGTFGPNCSQICPPCNDTPGCTCNPVTGECNYGLCPVQSQKNKRETLKATLLAVSALLGIVTVAGAVTGTAVLFVHRARAAQRRDEDKSPAEYSTNSSVNAADFTPGGSTGTDYSPDSHDTEDGAP</sequence>
<evidence type="ECO:0000256" key="3">
    <source>
        <dbReference type="SAM" id="Phobius"/>
    </source>
</evidence>
<evidence type="ECO:0000313" key="4">
    <source>
        <dbReference type="EMBL" id="KAK7484784.1"/>
    </source>
</evidence>
<dbReference type="PANTHER" id="PTHR24043">
    <property type="entry name" value="SCAVENGER RECEPTOR CLASS F"/>
    <property type="match status" value="1"/>
</dbReference>
<comment type="caution">
    <text evidence="4">The sequence shown here is derived from an EMBL/GenBank/DDBJ whole genome shotgun (WGS) entry which is preliminary data.</text>
</comment>
<keyword evidence="1" id="KW-0245">EGF-like domain</keyword>
<gene>
    <name evidence="4" type="ORF">BaRGS_00023958</name>
</gene>